<name>A0A3E0E911_9FLAO</name>
<feature type="signal peptide" evidence="2">
    <location>
        <begin position="1"/>
        <end position="19"/>
    </location>
</feature>
<proteinExistence type="predicted"/>
<evidence type="ECO:0000256" key="2">
    <source>
        <dbReference type="SAM" id="SignalP"/>
    </source>
</evidence>
<feature type="domain" description="Secretion system C-terminal sorting" evidence="3">
    <location>
        <begin position="666"/>
        <end position="741"/>
    </location>
</feature>
<dbReference type="OrthoDB" id="9802005at2"/>
<evidence type="ECO:0000259" key="3">
    <source>
        <dbReference type="Pfam" id="PF18962"/>
    </source>
</evidence>
<reference evidence="4 5" key="1">
    <citation type="submission" date="2018-08" db="EMBL/GenBank/DDBJ databases">
        <title>Genomic Encyclopedia of Archaeal and Bacterial Type Strains, Phase II (KMG-II): from individual species to whole genera.</title>
        <authorList>
            <person name="Goeker M."/>
        </authorList>
    </citation>
    <scope>NUCLEOTIDE SEQUENCE [LARGE SCALE GENOMIC DNA]</scope>
    <source>
        <strain evidence="4 5">DSM 100880</strain>
    </source>
</reference>
<dbReference type="RefSeq" id="WP_115814455.1">
    <property type="nucleotide sequence ID" value="NZ_QUNI01000012.1"/>
</dbReference>
<protein>
    <submittedName>
        <fullName evidence="4">Putative secreted protein (Por secretion system target)</fullName>
    </submittedName>
</protein>
<dbReference type="AlphaFoldDB" id="A0A3E0E911"/>
<dbReference type="InterPro" id="IPR026444">
    <property type="entry name" value="Secre_tail"/>
</dbReference>
<accession>A0A3E0E911</accession>
<dbReference type="Pfam" id="PF18962">
    <property type="entry name" value="Por_Secre_tail"/>
    <property type="match status" value="1"/>
</dbReference>
<dbReference type="EMBL" id="QUNI01000012">
    <property type="protein sequence ID" value="REG94747.1"/>
    <property type="molecule type" value="Genomic_DNA"/>
</dbReference>
<feature type="chain" id="PRO_5017703377" evidence="2">
    <location>
        <begin position="20"/>
        <end position="744"/>
    </location>
</feature>
<dbReference type="Proteomes" id="UP000257136">
    <property type="component" value="Unassembled WGS sequence"/>
</dbReference>
<dbReference type="Pfam" id="PF19527">
    <property type="entry name" value="DUF6055"/>
    <property type="match status" value="1"/>
</dbReference>
<sequence>MKTLLLQAVLFLCSYTAIGQKTLFTPTEWSDPNNEFYNKTSSSRRYESTNFVLYWGDKVGTNPATYSDPTLRFTPKSVADTLETSFKRYITDLKFVSNASTKNLGKYKIIIMMMNTWNSTDERLQAFAQASSFSNTIGAMFVHPEATRDGGALSHEFAHTLQMMMHIQENPGAGNAFSGYEWASPFFEGHANFMRSQAYPQWAEIDGTLTRWIQTRNFMWSSSRHHYTNFHLMYYVQEKDGFDFTRRMWAESKNQEHPLETIKRLKGFTQDQLNDYLWGYAQRQPAFDYPIQWNSQINTTSNFGKKIREVYKSIQDYMPRYTSRQYTLLTKVTGTTDQYYTNTDWAPQDYGMNVIPLYPTCSGTQKKVTIKFKGHAEVNPTQAGWRYGFVTTKTDGTISRYSPMYKTDGEASFILNTATEANIFLVVFSAPKVHVNYNTDIGYPKQRRYPYEIKIANANPEGFQAAADFRKFLKINGHLHTNGGGWVSNTATVASTVYVGPYAIVRAGNISGNARIDGYAMVDGGTINGSAIIRGNACVYNAAISNSAIVEGNAWMEGGSVANTANIKGNAMLFAGNFGSSVVVGGDAEIGSCSTPGVYLQFPYWTNGRSDCDGKGASDVSNVDINPSFTNFSAAAMAFSVTPTCDTSKLAVNKVSVESSDVSLNIFPNPTGGSLTVSFMQTEQGKVNISLFDLNGHKLNDITDDTYESGRVNVAYNCSHLAPGVYFLRIQTENDLVTKSFIKE</sequence>
<keyword evidence="5" id="KW-1185">Reference proteome</keyword>
<dbReference type="SUPFAM" id="SSF51161">
    <property type="entry name" value="Trimeric LpxA-like enzymes"/>
    <property type="match status" value="1"/>
</dbReference>
<organism evidence="4 5">
    <name type="scientific">Flavobacterium aquicola</name>
    <dbReference type="NCBI Taxonomy" id="1682742"/>
    <lineage>
        <taxon>Bacteria</taxon>
        <taxon>Pseudomonadati</taxon>
        <taxon>Bacteroidota</taxon>
        <taxon>Flavobacteriia</taxon>
        <taxon>Flavobacteriales</taxon>
        <taxon>Flavobacteriaceae</taxon>
        <taxon>Flavobacterium</taxon>
    </lineage>
</organism>
<evidence type="ECO:0000313" key="5">
    <source>
        <dbReference type="Proteomes" id="UP000257136"/>
    </source>
</evidence>
<dbReference type="InterPro" id="IPR045690">
    <property type="entry name" value="DUF6055"/>
</dbReference>
<comment type="caution">
    <text evidence="4">The sequence shown here is derived from an EMBL/GenBank/DDBJ whole genome shotgun (WGS) entry which is preliminary data.</text>
</comment>
<dbReference type="InterPro" id="IPR011004">
    <property type="entry name" value="Trimer_LpxA-like_sf"/>
</dbReference>
<evidence type="ECO:0000256" key="1">
    <source>
        <dbReference type="ARBA" id="ARBA00022729"/>
    </source>
</evidence>
<dbReference type="Gene3D" id="2.160.10.10">
    <property type="entry name" value="Hexapeptide repeat proteins"/>
    <property type="match status" value="1"/>
</dbReference>
<dbReference type="NCBIfam" id="TIGR04183">
    <property type="entry name" value="Por_Secre_tail"/>
    <property type="match status" value="1"/>
</dbReference>
<keyword evidence="1 2" id="KW-0732">Signal</keyword>
<gene>
    <name evidence="4" type="ORF">C8P67_11238</name>
</gene>
<evidence type="ECO:0000313" key="4">
    <source>
        <dbReference type="EMBL" id="REG94747.1"/>
    </source>
</evidence>